<evidence type="ECO:0000256" key="1">
    <source>
        <dbReference type="SAM" id="MobiDB-lite"/>
    </source>
</evidence>
<protein>
    <submittedName>
        <fullName evidence="2">Uncharacterized protein</fullName>
    </submittedName>
</protein>
<dbReference type="AlphaFoldDB" id="A0A9X3B1M4"/>
<evidence type="ECO:0000313" key="3">
    <source>
        <dbReference type="Proteomes" id="UP001139955"/>
    </source>
</evidence>
<gene>
    <name evidence="2" type="ORF">OC940_05455</name>
</gene>
<feature type="region of interest" description="Disordered" evidence="1">
    <location>
        <begin position="1"/>
        <end position="63"/>
    </location>
</feature>
<reference evidence="2" key="2">
    <citation type="journal article" date="2023" name="mSystems">
        <title>Charting the Lipopeptidome of Nonpathogenic Pseudomonas.</title>
        <authorList>
            <person name="Cesa-Luna C."/>
            <person name="Geudens N."/>
            <person name="Girard L."/>
            <person name="De Roo V."/>
            <person name="Maklad H.R."/>
            <person name="Martins J.C."/>
            <person name="Hofte M."/>
            <person name="De Mot R."/>
        </authorList>
    </citation>
    <scope>NUCLEOTIDE SEQUENCE</scope>
    <source>
        <strain evidence="2">B1M3-32</strain>
    </source>
</reference>
<feature type="compositionally biased region" description="Polar residues" evidence="1">
    <location>
        <begin position="35"/>
        <end position="48"/>
    </location>
</feature>
<reference evidence="2" key="1">
    <citation type="submission" date="2022-09" db="EMBL/GenBank/DDBJ databases">
        <authorList>
            <person name="Cesa-Luna C."/>
            <person name="Girard L."/>
            <person name="Lood C."/>
            <person name="Hofte M."/>
            <person name="De Mot R."/>
        </authorList>
    </citation>
    <scope>NUCLEOTIDE SEQUENCE</scope>
    <source>
        <strain evidence="2">B1M3-32</strain>
    </source>
</reference>
<comment type="caution">
    <text evidence="2">The sequence shown here is derived from an EMBL/GenBank/DDBJ whole genome shotgun (WGS) entry which is preliminary data.</text>
</comment>
<sequence length="229" mass="25519">MRKLTEPGSPKSDAGQLKPIPAKPAPQADPITPCQLEQTSRESGSSTKTVKKERCVQKQSISGNPPRIYPSVVTVLDGGTDLIVGFLVAGIATQKITTEQKEDDNASRTRLFVSSDSCSFEELDQSKLSQEVSELREPWPHEVKLDEITPQMRIQITECAKRKSPLSLEVESVIADVFRRECLKASSTKKNAWRAVCQECSFLEIKPPSYSATAERLDVLFSQEVLRYY</sequence>
<proteinExistence type="predicted"/>
<evidence type="ECO:0000313" key="2">
    <source>
        <dbReference type="EMBL" id="MCU7247247.1"/>
    </source>
</evidence>
<accession>A0A9X3B1M4</accession>
<dbReference type="Proteomes" id="UP001139955">
    <property type="component" value="Unassembled WGS sequence"/>
</dbReference>
<organism evidence="2 3">
    <name type="scientific">Pseudomonas koreensis</name>
    <dbReference type="NCBI Taxonomy" id="198620"/>
    <lineage>
        <taxon>Bacteria</taxon>
        <taxon>Pseudomonadati</taxon>
        <taxon>Pseudomonadota</taxon>
        <taxon>Gammaproteobacteria</taxon>
        <taxon>Pseudomonadales</taxon>
        <taxon>Pseudomonadaceae</taxon>
        <taxon>Pseudomonas</taxon>
    </lineage>
</organism>
<name>A0A9X3B1M4_9PSED</name>
<dbReference type="EMBL" id="JAOSKY010000002">
    <property type="protein sequence ID" value="MCU7247247.1"/>
    <property type="molecule type" value="Genomic_DNA"/>
</dbReference>
<dbReference type="RefSeq" id="WP_301621226.1">
    <property type="nucleotide sequence ID" value="NZ_JAOSKY010000002.1"/>
</dbReference>
<keyword evidence="3" id="KW-1185">Reference proteome</keyword>